<sequence length="119" mass="13620">MNALVRIVELGRAGRATAGVKTRQPFAEVLVRVQNEAELIGLKNLEDLLQEELNVKSVTYLDVMADFVDYTVKPNLLLLGKRLGHLLPTFKKVLETLDNRQIVLWIERAFERLFLFQNA</sequence>
<evidence type="ECO:0000256" key="1">
    <source>
        <dbReference type="ARBA" id="ARBA00022598"/>
    </source>
</evidence>
<accession>A0A139X7W4</accession>
<dbReference type="SUPFAM" id="SSF47323">
    <property type="entry name" value="Anticodon-binding domain of a subclass of class I aminoacyl-tRNA synthetases"/>
    <property type="match status" value="1"/>
</dbReference>
<comment type="caution">
    <text evidence="4">The sequence shown here is derived from an EMBL/GenBank/DDBJ whole genome shotgun (WGS) entry which is preliminary data.</text>
</comment>
<dbReference type="STRING" id="128403.WA1_24335"/>
<protein>
    <submittedName>
        <fullName evidence="4">Uncharacterized protein</fullName>
    </submittedName>
</protein>
<reference evidence="4 5" key="1">
    <citation type="journal article" date="2013" name="Genome Biol. Evol.">
        <title>Genomes of Stigonematalean cyanobacteria (subsection V) and the evolution of oxygenic photosynthesis from prokaryotes to plastids.</title>
        <authorList>
            <person name="Dagan T."/>
            <person name="Roettger M."/>
            <person name="Stucken K."/>
            <person name="Landan G."/>
            <person name="Koch R."/>
            <person name="Major P."/>
            <person name="Gould S.B."/>
            <person name="Goremykin V.V."/>
            <person name="Rippka R."/>
            <person name="Tandeau de Marsac N."/>
            <person name="Gugger M."/>
            <person name="Lockhart P.J."/>
            <person name="Allen J.F."/>
            <person name="Brune I."/>
            <person name="Maus I."/>
            <person name="Puhler A."/>
            <person name="Martin W.F."/>
        </authorList>
    </citation>
    <scope>NUCLEOTIDE SEQUENCE [LARGE SCALE GENOMIC DNA]</scope>
    <source>
        <strain evidence="4 5">PCC 7110</strain>
    </source>
</reference>
<dbReference type="GO" id="GO:0004812">
    <property type="term" value="F:aminoacyl-tRNA ligase activity"/>
    <property type="evidence" value="ECO:0007669"/>
    <property type="project" value="InterPro"/>
</dbReference>
<dbReference type="AlphaFoldDB" id="A0A139X7W4"/>
<keyword evidence="5" id="KW-1185">Reference proteome</keyword>
<keyword evidence="3" id="KW-0067">ATP-binding</keyword>
<evidence type="ECO:0000313" key="5">
    <source>
        <dbReference type="Proteomes" id="UP000076925"/>
    </source>
</evidence>
<proteinExistence type="predicted"/>
<evidence type="ECO:0000313" key="4">
    <source>
        <dbReference type="EMBL" id="KYC40766.1"/>
    </source>
</evidence>
<dbReference type="EMBL" id="ANNX02000026">
    <property type="protein sequence ID" value="KYC40766.1"/>
    <property type="molecule type" value="Genomic_DNA"/>
</dbReference>
<evidence type="ECO:0000256" key="3">
    <source>
        <dbReference type="ARBA" id="ARBA00022840"/>
    </source>
</evidence>
<dbReference type="Pfam" id="PF19302">
    <property type="entry name" value="DUF5915"/>
    <property type="match status" value="1"/>
</dbReference>
<dbReference type="GO" id="GO:0005524">
    <property type="term" value="F:ATP binding"/>
    <property type="evidence" value="ECO:0007669"/>
    <property type="project" value="UniProtKB-KW"/>
</dbReference>
<evidence type="ECO:0000256" key="2">
    <source>
        <dbReference type="ARBA" id="ARBA00022741"/>
    </source>
</evidence>
<dbReference type="GO" id="GO:0006418">
    <property type="term" value="P:tRNA aminoacylation for protein translation"/>
    <property type="evidence" value="ECO:0007669"/>
    <property type="project" value="InterPro"/>
</dbReference>
<dbReference type="InterPro" id="IPR009080">
    <property type="entry name" value="tRNAsynth_Ia_anticodon-bd"/>
</dbReference>
<keyword evidence="2" id="KW-0547">Nucleotide-binding</keyword>
<name>A0A139X7W4_9CYAN</name>
<keyword evidence="1" id="KW-0436">Ligase</keyword>
<dbReference type="Proteomes" id="UP000076925">
    <property type="component" value="Unassembled WGS sequence"/>
</dbReference>
<organism evidence="4 5">
    <name type="scientific">Scytonema hofmannii PCC 7110</name>
    <dbReference type="NCBI Taxonomy" id="128403"/>
    <lineage>
        <taxon>Bacteria</taxon>
        <taxon>Bacillati</taxon>
        <taxon>Cyanobacteriota</taxon>
        <taxon>Cyanophyceae</taxon>
        <taxon>Nostocales</taxon>
        <taxon>Scytonemataceae</taxon>
        <taxon>Scytonema</taxon>
    </lineage>
</organism>
<gene>
    <name evidence="4" type="ORF">WA1_24335</name>
</gene>